<gene>
    <name evidence="3" type="ORF">MGAL_10B025600</name>
</gene>
<sequence length="407" mass="47884">MNNLRAHLMRNYPSNLYVHRRLGNPYYDVLRRSQFRFRSSPAASIAQNNEEENEERIQSLEADVERLTSDRDKLRVQVDSLKEKYQKMCQQEREMEEEANMSKNEIVQCKKQIEILTIRNERYQKKDNEMKATKNENKSLTIQLDGKIKELARMRQTLTKLTAHEEMVVKLSKEKKKLEEKMSSVDKKLKHMTTRVQNSSKLIDENENLNNSIESLKGRIKNKDEEIQKCNEEYQSIVGELAAHQFHNSKILKMAKRSDEAFKRKRTNKDREIFSEKLFRAENNQKQHMSEANVWGKCAKRMRNIVKRNSTENDEDISDESCSESSDDCSVNSGKSELSETSEKRMSMSNRDKLRKTPRLRKESTKEINIFHIKNLGSLTNKSNITNHCNNTLNEDHEPRAIEECDE</sequence>
<evidence type="ECO:0000256" key="1">
    <source>
        <dbReference type="SAM" id="Coils"/>
    </source>
</evidence>
<keyword evidence="1" id="KW-0175">Coiled coil</keyword>
<reference evidence="3" key="1">
    <citation type="submission" date="2018-11" db="EMBL/GenBank/DDBJ databases">
        <authorList>
            <person name="Alioto T."/>
            <person name="Alioto T."/>
        </authorList>
    </citation>
    <scope>NUCLEOTIDE SEQUENCE</scope>
</reference>
<dbReference type="EMBL" id="UYJE01003876">
    <property type="protein sequence ID" value="VDI23035.1"/>
    <property type="molecule type" value="Genomic_DNA"/>
</dbReference>
<evidence type="ECO:0000313" key="3">
    <source>
        <dbReference type="EMBL" id="VDI23035.1"/>
    </source>
</evidence>
<evidence type="ECO:0000313" key="4">
    <source>
        <dbReference type="Proteomes" id="UP000596742"/>
    </source>
</evidence>
<evidence type="ECO:0000256" key="2">
    <source>
        <dbReference type="SAM" id="MobiDB-lite"/>
    </source>
</evidence>
<feature type="compositionally biased region" description="Acidic residues" evidence="2">
    <location>
        <begin position="312"/>
        <end position="327"/>
    </location>
</feature>
<feature type="coiled-coil region" evidence="1">
    <location>
        <begin position="43"/>
        <end position="240"/>
    </location>
</feature>
<keyword evidence="4" id="KW-1185">Reference proteome</keyword>
<organism evidence="3 4">
    <name type="scientific">Mytilus galloprovincialis</name>
    <name type="common">Mediterranean mussel</name>
    <dbReference type="NCBI Taxonomy" id="29158"/>
    <lineage>
        <taxon>Eukaryota</taxon>
        <taxon>Metazoa</taxon>
        <taxon>Spiralia</taxon>
        <taxon>Lophotrochozoa</taxon>
        <taxon>Mollusca</taxon>
        <taxon>Bivalvia</taxon>
        <taxon>Autobranchia</taxon>
        <taxon>Pteriomorphia</taxon>
        <taxon>Mytilida</taxon>
        <taxon>Mytiloidea</taxon>
        <taxon>Mytilidae</taxon>
        <taxon>Mytilinae</taxon>
        <taxon>Mytilus</taxon>
    </lineage>
</organism>
<dbReference type="Proteomes" id="UP000596742">
    <property type="component" value="Unassembled WGS sequence"/>
</dbReference>
<dbReference type="AlphaFoldDB" id="A0A8B6DNW4"/>
<feature type="compositionally biased region" description="Basic and acidic residues" evidence="2">
    <location>
        <begin position="337"/>
        <end position="352"/>
    </location>
</feature>
<comment type="caution">
    <text evidence="3">The sequence shown here is derived from an EMBL/GenBank/DDBJ whole genome shotgun (WGS) entry which is preliminary data.</text>
</comment>
<protein>
    <submittedName>
        <fullName evidence="3">Uncharacterized protein</fullName>
    </submittedName>
</protein>
<proteinExistence type="predicted"/>
<accession>A0A8B6DNW4</accession>
<feature type="region of interest" description="Disordered" evidence="2">
    <location>
        <begin position="306"/>
        <end position="361"/>
    </location>
</feature>
<name>A0A8B6DNW4_MYTGA</name>